<dbReference type="Gene3D" id="1.25.40.10">
    <property type="entry name" value="Tetratricopeptide repeat domain"/>
    <property type="match status" value="1"/>
</dbReference>
<keyword evidence="1" id="KW-0732">Signal</keyword>
<dbReference type="Proteomes" id="UP000727962">
    <property type="component" value="Unassembled WGS sequence"/>
</dbReference>
<proteinExistence type="predicted"/>
<comment type="caution">
    <text evidence="2">The sequence shown here is derived from an EMBL/GenBank/DDBJ whole genome shotgun (WGS) entry which is preliminary data.</text>
</comment>
<feature type="signal peptide" evidence="1">
    <location>
        <begin position="1"/>
        <end position="18"/>
    </location>
</feature>
<sequence length="190" mass="21273">MRATFVFVLVVVATLACAQGGAEPSRVDAIMDVAFNWMDRQVDIWYEDGDYPRDVQLLRMQNALRPSDYGIADTLGYMLENVERMDEALAVYVGFRKANAAQADGPFPEANFYFQQKLYAKVPALLEPSLALKPHANSFRVLAHSYERLNLLSDSERVWKAYLALAPGDDPARKNLARVQQKLKSAPTGS</sequence>
<name>A0A931LRP0_FIMGI</name>
<dbReference type="InterPro" id="IPR011990">
    <property type="entry name" value="TPR-like_helical_dom_sf"/>
</dbReference>
<dbReference type="EMBL" id="JACOSL010000026">
    <property type="protein sequence ID" value="MBI1756230.1"/>
    <property type="molecule type" value="Genomic_DNA"/>
</dbReference>
<protein>
    <recommendedName>
        <fullName evidence="4">Tetratricopeptide repeat protein</fullName>
    </recommendedName>
</protein>
<gene>
    <name evidence="2" type="ORF">HYR64_03885</name>
</gene>
<evidence type="ECO:0000256" key="1">
    <source>
        <dbReference type="SAM" id="SignalP"/>
    </source>
</evidence>
<dbReference type="SUPFAM" id="SSF48452">
    <property type="entry name" value="TPR-like"/>
    <property type="match status" value="1"/>
</dbReference>
<accession>A0A931LRP0</accession>
<organism evidence="2 3">
    <name type="scientific">Fimbriimonas ginsengisoli</name>
    <dbReference type="NCBI Taxonomy" id="1005039"/>
    <lineage>
        <taxon>Bacteria</taxon>
        <taxon>Bacillati</taxon>
        <taxon>Armatimonadota</taxon>
        <taxon>Fimbriimonadia</taxon>
        <taxon>Fimbriimonadales</taxon>
        <taxon>Fimbriimonadaceae</taxon>
        <taxon>Fimbriimonas</taxon>
    </lineage>
</organism>
<evidence type="ECO:0000313" key="2">
    <source>
        <dbReference type="EMBL" id="MBI1756230.1"/>
    </source>
</evidence>
<reference evidence="2" key="1">
    <citation type="submission" date="2020-07" db="EMBL/GenBank/DDBJ databases">
        <title>Huge and variable diversity of episymbiotic CPR bacteria and DPANN archaea in groundwater ecosystems.</title>
        <authorList>
            <person name="He C.Y."/>
            <person name="Keren R."/>
            <person name="Whittaker M."/>
            <person name="Farag I.F."/>
            <person name="Doudna J."/>
            <person name="Cate J.H.D."/>
            <person name="Banfield J.F."/>
        </authorList>
    </citation>
    <scope>NUCLEOTIDE SEQUENCE</scope>
    <source>
        <strain evidence="2">NC_groundwater_17_Pr7_B-0.1um_64_12</strain>
    </source>
</reference>
<evidence type="ECO:0008006" key="4">
    <source>
        <dbReference type="Google" id="ProtNLM"/>
    </source>
</evidence>
<evidence type="ECO:0000313" key="3">
    <source>
        <dbReference type="Proteomes" id="UP000727962"/>
    </source>
</evidence>
<feature type="chain" id="PRO_5037783082" description="Tetratricopeptide repeat protein" evidence="1">
    <location>
        <begin position="19"/>
        <end position="190"/>
    </location>
</feature>
<dbReference type="AlphaFoldDB" id="A0A931LRP0"/>
<dbReference type="PROSITE" id="PS51257">
    <property type="entry name" value="PROKAR_LIPOPROTEIN"/>
    <property type="match status" value="1"/>
</dbReference>